<proteinExistence type="inferred from homology"/>
<organism evidence="9 10">
    <name type="scientific">Flavobacterium plurextorum</name>
    <dbReference type="NCBI Taxonomy" id="1114867"/>
    <lineage>
        <taxon>Bacteria</taxon>
        <taxon>Pseudomonadati</taxon>
        <taxon>Bacteroidota</taxon>
        <taxon>Flavobacteriia</taxon>
        <taxon>Flavobacteriales</taxon>
        <taxon>Flavobacteriaceae</taxon>
        <taxon>Flavobacterium</taxon>
    </lineage>
</organism>
<dbReference type="Pfam" id="PF14322">
    <property type="entry name" value="SusD-like_3"/>
    <property type="match status" value="1"/>
</dbReference>
<dbReference type="InterPro" id="IPR012944">
    <property type="entry name" value="SusD_RagB_dom"/>
</dbReference>
<reference evidence="9 10" key="1">
    <citation type="submission" date="2016-11" db="EMBL/GenBank/DDBJ databases">
        <title>Whole genomes of Flavobacteriaceae.</title>
        <authorList>
            <person name="Stine C."/>
            <person name="Li C."/>
            <person name="Tadesse D."/>
        </authorList>
    </citation>
    <scope>NUCLEOTIDE SEQUENCE [LARGE SCALE GENOMIC DNA]</scope>
    <source>
        <strain evidence="9 10">CCUG 60112</strain>
    </source>
</reference>
<keyword evidence="5" id="KW-0998">Cell outer membrane</keyword>
<dbReference type="InterPro" id="IPR033985">
    <property type="entry name" value="SusD-like_N"/>
</dbReference>
<protein>
    <submittedName>
        <fullName evidence="9">RagB/SusD family nutrient uptake outer membrane protein</fullName>
    </submittedName>
</protein>
<dbReference type="PROSITE" id="PS51257">
    <property type="entry name" value="PROKAR_LIPOPROTEIN"/>
    <property type="match status" value="1"/>
</dbReference>
<accession>A0ABX4CZE4</accession>
<dbReference type="SUPFAM" id="SSF48452">
    <property type="entry name" value="TPR-like"/>
    <property type="match status" value="1"/>
</dbReference>
<dbReference type="Gene3D" id="1.25.40.390">
    <property type="match status" value="1"/>
</dbReference>
<dbReference type="RefSeq" id="WP_089056452.1">
    <property type="nucleotide sequence ID" value="NZ_CP100442.1"/>
</dbReference>
<evidence type="ECO:0000313" key="10">
    <source>
        <dbReference type="Proteomes" id="UP000198381"/>
    </source>
</evidence>
<keyword evidence="4" id="KW-0472">Membrane</keyword>
<feature type="domain" description="RagB/SusD" evidence="7">
    <location>
        <begin position="324"/>
        <end position="662"/>
    </location>
</feature>
<sequence length="670" mass="74246">MKIKYIKIVGLTTVLAALSLASCNDDFLEEKKDFNGVNEDVFKVPSLATGYVDYVYGLFLPGNNAAVNTWDLAAGGNDDFSQTTEELTGEVNWNKIWATISPNNANCLPYIGSRVSSSIANNTWTRLRQINIFLEQIDKNGMADADKNPLKGQMYFWRAYQYYEMVKLYGGVPIVLTAQNPIIDEGSTVSQIPRSPTSVCIEQIVSDLDKSKELLKDVKWTSANWGRITAGAAAAFKGRVLLTWASPLFNPTDDAQRWKRAYDANLEAKTLLEADGKGLFSVGGTANGTAWGNMWLAEVGNPEAVIVFGFNNSTIVNAQKNNGWERAVRSKASGGNGTISPTKQMVDVFPMADGKSIVGNPAYNPVLFYKNRDPRFYKTFAYNGATWKYAENTAFKQWTYSWYSKAPTTAAPNPDKFTETLGANSSGIYLRKATNEASSSSAGYLNSGIDYMEMRFAEVVLNLAESAIGVGSLAEGKTLIESVRARAGITNGDGHYGLAAVSSRDQHFAAVLNERTIEFAYENKRFYDLRRWKLFDAGATTSRLGVKPLNGTRRTAYYIVAKKADGTNYIGTGDPFYVATGNAPVLNREPASFPVTINGTTLANFDAYLDYMYTNYFKIVERDNLDPTTNNWKFTWYNEYYFFGIYQSLLDSSPYLEQTQGWGGSFDPLK</sequence>
<feature type="chain" id="PRO_5047112228" evidence="6">
    <location>
        <begin position="22"/>
        <end position="670"/>
    </location>
</feature>
<evidence type="ECO:0000256" key="2">
    <source>
        <dbReference type="ARBA" id="ARBA00006275"/>
    </source>
</evidence>
<keyword evidence="10" id="KW-1185">Reference proteome</keyword>
<gene>
    <name evidence="9" type="ORF">B0A81_02000</name>
</gene>
<evidence type="ECO:0000256" key="3">
    <source>
        <dbReference type="ARBA" id="ARBA00022729"/>
    </source>
</evidence>
<dbReference type="EMBL" id="MUHD01000003">
    <property type="protein sequence ID" value="OXB11328.1"/>
    <property type="molecule type" value="Genomic_DNA"/>
</dbReference>
<feature type="domain" description="SusD-like N-terminal" evidence="8">
    <location>
        <begin position="121"/>
        <end position="242"/>
    </location>
</feature>
<feature type="signal peptide" evidence="6">
    <location>
        <begin position="1"/>
        <end position="21"/>
    </location>
</feature>
<comment type="subcellular location">
    <subcellularLocation>
        <location evidence="1">Cell outer membrane</location>
    </subcellularLocation>
</comment>
<dbReference type="Proteomes" id="UP000198381">
    <property type="component" value="Unassembled WGS sequence"/>
</dbReference>
<name>A0ABX4CZE4_9FLAO</name>
<dbReference type="InterPro" id="IPR011990">
    <property type="entry name" value="TPR-like_helical_dom_sf"/>
</dbReference>
<evidence type="ECO:0000259" key="8">
    <source>
        <dbReference type="Pfam" id="PF14322"/>
    </source>
</evidence>
<comment type="similarity">
    <text evidence="2">Belongs to the SusD family.</text>
</comment>
<evidence type="ECO:0000313" key="9">
    <source>
        <dbReference type="EMBL" id="OXB11328.1"/>
    </source>
</evidence>
<evidence type="ECO:0000256" key="6">
    <source>
        <dbReference type="SAM" id="SignalP"/>
    </source>
</evidence>
<evidence type="ECO:0000259" key="7">
    <source>
        <dbReference type="Pfam" id="PF07980"/>
    </source>
</evidence>
<comment type="caution">
    <text evidence="9">The sequence shown here is derived from an EMBL/GenBank/DDBJ whole genome shotgun (WGS) entry which is preliminary data.</text>
</comment>
<evidence type="ECO:0000256" key="4">
    <source>
        <dbReference type="ARBA" id="ARBA00023136"/>
    </source>
</evidence>
<evidence type="ECO:0000256" key="1">
    <source>
        <dbReference type="ARBA" id="ARBA00004442"/>
    </source>
</evidence>
<keyword evidence="3 6" id="KW-0732">Signal</keyword>
<dbReference type="Pfam" id="PF07980">
    <property type="entry name" value="SusD_RagB"/>
    <property type="match status" value="1"/>
</dbReference>
<evidence type="ECO:0000256" key="5">
    <source>
        <dbReference type="ARBA" id="ARBA00023237"/>
    </source>
</evidence>